<sequence>MGSSCRLITRGCTTSVPHAPLFIRPIAMDDLNNVIPLDQNDDVPLDAVEPNADADTDIEDEHDDLDEETDEEDMFLNEFQMDNQDFELPNRTQLLCEVPEQANRGRE</sequence>
<dbReference type="AlphaFoldDB" id="E4XYE3"/>
<proteinExistence type="predicted"/>
<organism evidence="2">
    <name type="scientific">Oikopleura dioica</name>
    <name type="common">Tunicate</name>
    <dbReference type="NCBI Taxonomy" id="34765"/>
    <lineage>
        <taxon>Eukaryota</taxon>
        <taxon>Metazoa</taxon>
        <taxon>Chordata</taxon>
        <taxon>Tunicata</taxon>
        <taxon>Appendicularia</taxon>
        <taxon>Copelata</taxon>
        <taxon>Oikopleuridae</taxon>
        <taxon>Oikopleura</taxon>
    </lineage>
</organism>
<evidence type="ECO:0000313" key="2">
    <source>
        <dbReference type="EMBL" id="CBY17755.1"/>
    </source>
</evidence>
<name>E4XYE3_OIKDI</name>
<gene>
    <name evidence="2" type="ORF">GSOID_T00009720001</name>
</gene>
<dbReference type="InParanoid" id="E4XYE3"/>
<dbReference type="Proteomes" id="UP000001307">
    <property type="component" value="Unassembled WGS sequence"/>
</dbReference>
<dbReference type="EMBL" id="FN653321">
    <property type="protein sequence ID" value="CBY17755.1"/>
    <property type="molecule type" value="Genomic_DNA"/>
</dbReference>
<accession>E4XYE3</accession>
<evidence type="ECO:0000313" key="3">
    <source>
        <dbReference type="Proteomes" id="UP000001307"/>
    </source>
</evidence>
<feature type="region of interest" description="Disordered" evidence="1">
    <location>
        <begin position="46"/>
        <end position="65"/>
    </location>
</feature>
<reference evidence="2" key="1">
    <citation type="journal article" date="2010" name="Science">
        <title>Plasticity of animal genome architecture unmasked by rapid evolution of a pelagic tunicate.</title>
        <authorList>
            <person name="Denoeud F."/>
            <person name="Henriet S."/>
            <person name="Mungpakdee S."/>
            <person name="Aury J.M."/>
            <person name="Da Silva C."/>
            <person name="Brinkmann H."/>
            <person name="Mikhaleva J."/>
            <person name="Olsen L.C."/>
            <person name="Jubin C."/>
            <person name="Canestro C."/>
            <person name="Bouquet J.M."/>
            <person name="Danks G."/>
            <person name="Poulain J."/>
            <person name="Campsteijn C."/>
            <person name="Adamski M."/>
            <person name="Cross I."/>
            <person name="Yadetie F."/>
            <person name="Muffato M."/>
            <person name="Louis A."/>
            <person name="Butcher S."/>
            <person name="Tsagkogeorga G."/>
            <person name="Konrad A."/>
            <person name="Singh S."/>
            <person name="Jensen M.F."/>
            <person name="Cong E.H."/>
            <person name="Eikeseth-Otteraa H."/>
            <person name="Noel B."/>
            <person name="Anthouard V."/>
            <person name="Porcel B.M."/>
            <person name="Kachouri-Lafond R."/>
            <person name="Nishino A."/>
            <person name="Ugolini M."/>
            <person name="Chourrout P."/>
            <person name="Nishida H."/>
            <person name="Aasland R."/>
            <person name="Huzurbazar S."/>
            <person name="Westhof E."/>
            <person name="Delsuc F."/>
            <person name="Lehrach H."/>
            <person name="Reinhardt R."/>
            <person name="Weissenbach J."/>
            <person name="Roy S.W."/>
            <person name="Artiguenave F."/>
            <person name="Postlethwait J.H."/>
            <person name="Manak J.R."/>
            <person name="Thompson E.M."/>
            <person name="Jaillon O."/>
            <person name="Du Pasquier L."/>
            <person name="Boudinot P."/>
            <person name="Liberles D.A."/>
            <person name="Volff J.N."/>
            <person name="Philippe H."/>
            <person name="Lenhard B."/>
            <person name="Roest Crollius H."/>
            <person name="Wincker P."/>
            <person name="Chourrout D."/>
        </authorList>
    </citation>
    <scope>NUCLEOTIDE SEQUENCE [LARGE SCALE GENOMIC DNA]</scope>
</reference>
<protein>
    <submittedName>
        <fullName evidence="2">Uncharacterized protein</fullName>
    </submittedName>
</protein>
<feature type="compositionally biased region" description="Acidic residues" evidence="1">
    <location>
        <begin position="52"/>
        <end position="65"/>
    </location>
</feature>
<evidence type="ECO:0000256" key="1">
    <source>
        <dbReference type="SAM" id="MobiDB-lite"/>
    </source>
</evidence>
<keyword evidence="3" id="KW-1185">Reference proteome</keyword>